<evidence type="ECO:0000256" key="4">
    <source>
        <dbReference type="SAM" id="SignalP"/>
    </source>
</evidence>
<name>A0AAP0CE66_9ASTR</name>
<dbReference type="CDD" id="cd00028">
    <property type="entry name" value="B_lectin"/>
    <property type="match status" value="1"/>
</dbReference>
<dbReference type="Pfam" id="PF00954">
    <property type="entry name" value="S_locus_glycop"/>
    <property type="match status" value="1"/>
</dbReference>
<dbReference type="AlphaFoldDB" id="A0AAP0CE66"/>
<dbReference type="Pfam" id="PF01453">
    <property type="entry name" value="B_lectin"/>
    <property type="match status" value="1"/>
</dbReference>
<dbReference type="SUPFAM" id="SSF51110">
    <property type="entry name" value="alpha-D-mannose-specific plant lectins"/>
    <property type="match status" value="1"/>
</dbReference>
<sequence>MNMGFITSSYKSPTNLQLLSFFFLLFNLHASSQSTNSSITHGAMIRDGEIIVSPGEVFALGFFSPTNSSSRYVGIWYYQIPDQTVTWVANRDAPISGNFGVFGIRNGSLSLSDANGTIYWSTDSFPSAGNLTAMLLDTGNFMLSTVADAGDDQNALWQSCTDPTDTYLPNMRVYMNITRGDSVSFVSWRTSSDPSRGNYSMEIDPRGAPQIISWDESRRRIWRSGQWNQQIFTGIPQMRSLFLSGFRLVPVNDDVMYFIFNNPNATPFMRFRINSTGEIEQLTWDEGRLEWVVSLALAFHSMPTV</sequence>
<dbReference type="InterPro" id="IPR000858">
    <property type="entry name" value="S_locus_glycoprot_dom"/>
</dbReference>
<evidence type="ECO:0000256" key="1">
    <source>
        <dbReference type="ARBA" id="ARBA00022729"/>
    </source>
</evidence>
<keyword evidence="7" id="KW-1185">Reference proteome</keyword>
<proteinExistence type="predicted"/>
<dbReference type="EMBL" id="JBCNJP010000027">
    <property type="protein sequence ID" value="KAK9051758.1"/>
    <property type="molecule type" value="Genomic_DNA"/>
</dbReference>
<keyword evidence="1 4" id="KW-0732">Signal</keyword>
<dbReference type="Proteomes" id="UP001408789">
    <property type="component" value="Unassembled WGS sequence"/>
</dbReference>
<dbReference type="SMART" id="SM00108">
    <property type="entry name" value="B_lectin"/>
    <property type="match status" value="1"/>
</dbReference>
<comment type="caution">
    <text evidence="6">The sequence shown here is derived from an EMBL/GenBank/DDBJ whole genome shotgun (WGS) entry which is preliminary data.</text>
</comment>
<reference evidence="6 7" key="1">
    <citation type="submission" date="2024-04" db="EMBL/GenBank/DDBJ databases">
        <title>The reference genome of an endangered Asteraceae, Deinandra increscens subsp. villosa, native to the Central Coast of California.</title>
        <authorList>
            <person name="Guilliams M."/>
            <person name="Hasenstab-Lehman K."/>
            <person name="Meyer R."/>
            <person name="Mcevoy S."/>
        </authorList>
    </citation>
    <scope>NUCLEOTIDE SEQUENCE [LARGE SCALE GENOMIC DNA]</scope>
    <source>
        <tissue evidence="6">Leaf</tissue>
    </source>
</reference>
<evidence type="ECO:0000313" key="7">
    <source>
        <dbReference type="Proteomes" id="UP001408789"/>
    </source>
</evidence>
<protein>
    <recommendedName>
        <fullName evidence="5">Bulb-type lectin domain-containing protein</fullName>
    </recommendedName>
</protein>
<dbReference type="PANTHER" id="PTHR32444:SF242">
    <property type="entry name" value="G-TYPE LECTIN S-RECEPTOR-LIKE SERINE_THREONINE-PROTEIN KINASE RKS1"/>
    <property type="match status" value="1"/>
</dbReference>
<evidence type="ECO:0000256" key="3">
    <source>
        <dbReference type="ARBA" id="ARBA00023180"/>
    </source>
</evidence>
<accession>A0AAP0CE66</accession>
<dbReference type="PROSITE" id="PS50927">
    <property type="entry name" value="BULB_LECTIN"/>
    <property type="match status" value="1"/>
</dbReference>
<dbReference type="GO" id="GO:0048544">
    <property type="term" value="P:recognition of pollen"/>
    <property type="evidence" value="ECO:0007669"/>
    <property type="project" value="InterPro"/>
</dbReference>
<dbReference type="Gene3D" id="2.90.10.10">
    <property type="entry name" value="Bulb-type lectin domain"/>
    <property type="match status" value="1"/>
</dbReference>
<organism evidence="6 7">
    <name type="scientific">Deinandra increscens subsp. villosa</name>
    <dbReference type="NCBI Taxonomy" id="3103831"/>
    <lineage>
        <taxon>Eukaryota</taxon>
        <taxon>Viridiplantae</taxon>
        <taxon>Streptophyta</taxon>
        <taxon>Embryophyta</taxon>
        <taxon>Tracheophyta</taxon>
        <taxon>Spermatophyta</taxon>
        <taxon>Magnoliopsida</taxon>
        <taxon>eudicotyledons</taxon>
        <taxon>Gunneridae</taxon>
        <taxon>Pentapetalae</taxon>
        <taxon>asterids</taxon>
        <taxon>campanulids</taxon>
        <taxon>Asterales</taxon>
        <taxon>Asteraceae</taxon>
        <taxon>Asteroideae</taxon>
        <taxon>Heliantheae alliance</taxon>
        <taxon>Madieae</taxon>
        <taxon>Madiinae</taxon>
        <taxon>Deinandra</taxon>
    </lineage>
</organism>
<dbReference type="InterPro" id="IPR036426">
    <property type="entry name" value="Bulb-type_lectin_dom_sf"/>
</dbReference>
<dbReference type="PANTHER" id="PTHR32444">
    <property type="entry name" value="BULB-TYPE LECTIN DOMAIN-CONTAINING PROTEIN"/>
    <property type="match status" value="1"/>
</dbReference>
<evidence type="ECO:0000313" key="6">
    <source>
        <dbReference type="EMBL" id="KAK9051758.1"/>
    </source>
</evidence>
<keyword evidence="2" id="KW-1015">Disulfide bond</keyword>
<gene>
    <name evidence="6" type="ORF">SSX86_028386</name>
</gene>
<evidence type="ECO:0000259" key="5">
    <source>
        <dbReference type="PROSITE" id="PS50927"/>
    </source>
</evidence>
<feature type="chain" id="PRO_5043033970" description="Bulb-type lectin domain-containing protein" evidence="4">
    <location>
        <begin position="33"/>
        <end position="305"/>
    </location>
</feature>
<feature type="domain" description="Bulb-type lectin" evidence="5">
    <location>
        <begin position="36"/>
        <end position="156"/>
    </location>
</feature>
<dbReference type="InterPro" id="IPR001480">
    <property type="entry name" value="Bulb-type_lectin_dom"/>
</dbReference>
<feature type="signal peptide" evidence="4">
    <location>
        <begin position="1"/>
        <end position="32"/>
    </location>
</feature>
<keyword evidence="3" id="KW-0325">Glycoprotein</keyword>
<evidence type="ECO:0000256" key="2">
    <source>
        <dbReference type="ARBA" id="ARBA00023157"/>
    </source>
</evidence>